<dbReference type="NCBIfam" id="TIGR01444">
    <property type="entry name" value="fkbM_fam"/>
    <property type="match status" value="1"/>
</dbReference>
<dbReference type="PANTHER" id="PTHR34203:SF13">
    <property type="entry name" value="EXPRESSED PROTEIN"/>
    <property type="match status" value="1"/>
</dbReference>
<evidence type="ECO:0000313" key="3">
    <source>
        <dbReference type="Proteomes" id="UP000449846"/>
    </source>
</evidence>
<dbReference type="EMBL" id="WMIG01000020">
    <property type="protein sequence ID" value="MTH61801.1"/>
    <property type="molecule type" value="Genomic_DNA"/>
</dbReference>
<dbReference type="OrthoDB" id="456767at2"/>
<feature type="domain" description="Methyltransferase FkbM" evidence="1">
    <location>
        <begin position="81"/>
        <end position="209"/>
    </location>
</feature>
<accession>A0A844HWA5</accession>
<dbReference type="AlphaFoldDB" id="A0A844HWA5"/>
<comment type="caution">
    <text evidence="2">The sequence shown here is derived from an EMBL/GenBank/DDBJ whole genome shotgun (WGS) entry which is preliminary data.</text>
</comment>
<dbReference type="InterPro" id="IPR006342">
    <property type="entry name" value="FkbM_mtfrase"/>
</dbReference>
<dbReference type="InterPro" id="IPR052514">
    <property type="entry name" value="SAM-dependent_MTase"/>
</dbReference>
<dbReference type="Pfam" id="PF05050">
    <property type="entry name" value="Methyltransf_21"/>
    <property type="match status" value="1"/>
</dbReference>
<sequence>MTTTAQELTIHGIDLPLTAEDVSPVIWQSLITGSYEAKEARQARRLLRAGDRVLELGSGIGVITAVMAKTEGVTIWSYDANPHTVALARRVAAANGIKNVTFNHGLMTAGQPETHSFYIRRDFWMSSMLESQGPYEDVISLPSQNIDDFLVRNRINVLVMDIEGAERELLGSAALDGVERIFLELHDHLYGLAGVHDIFRTMTERGFIYDPRNSSGPCVLFTRDDGVVRSYCPDDL</sequence>
<dbReference type="CDD" id="cd02440">
    <property type="entry name" value="AdoMet_MTases"/>
    <property type="match status" value="1"/>
</dbReference>
<reference evidence="2 3" key="1">
    <citation type="submission" date="2019-11" db="EMBL/GenBank/DDBJ databases">
        <authorList>
            <person name="Dong K."/>
        </authorList>
    </citation>
    <scope>NUCLEOTIDE SEQUENCE [LARGE SCALE GENOMIC DNA]</scope>
    <source>
        <strain evidence="2 3">NBRC 112902</strain>
    </source>
</reference>
<keyword evidence="2" id="KW-0489">Methyltransferase</keyword>
<dbReference type="GO" id="GO:0032259">
    <property type="term" value="P:methylation"/>
    <property type="evidence" value="ECO:0007669"/>
    <property type="project" value="UniProtKB-KW"/>
</dbReference>
<keyword evidence="2" id="KW-0808">Transferase</keyword>
<dbReference type="InterPro" id="IPR029063">
    <property type="entry name" value="SAM-dependent_MTases_sf"/>
</dbReference>
<dbReference type="Gene3D" id="3.40.50.150">
    <property type="entry name" value="Vaccinia Virus protein VP39"/>
    <property type="match status" value="1"/>
</dbReference>
<evidence type="ECO:0000259" key="1">
    <source>
        <dbReference type="Pfam" id="PF05050"/>
    </source>
</evidence>
<protein>
    <submittedName>
        <fullName evidence="2">FkbM family methyltransferase</fullName>
    </submittedName>
</protein>
<evidence type="ECO:0000313" key="2">
    <source>
        <dbReference type="EMBL" id="MTH61801.1"/>
    </source>
</evidence>
<dbReference type="GO" id="GO:0008168">
    <property type="term" value="F:methyltransferase activity"/>
    <property type="evidence" value="ECO:0007669"/>
    <property type="project" value="UniProtKB-KW"/>
</dbReference>
<dbReference type="SUPFAM" id="SSF53335">
    <property type="entry name" value="S-adenosyl-L-methionine-dependent methyltransferases"/>
    <property type="match status" value="1"/>
</dbReference>
<dbReference type="Proteomes" id="UP000449846">
    <property type="component" value="Unassembled WGS sequence"/>
</dbReference>
<organism evidence="2 3">
    <name type="scientific">Paracoccus litorisediminis</name>
    <dbReference type="NCBI Taxonomy" id="2006130"/>
    <lineage>
        <taxon>Bacteria</taxon>
        <taxon>Pseudomonadati</taxon>
        <taxon>Pseudomonadota</taxon>
        <taxon>Alphaproteobacteria</taxon>
        <taxon>Rhodobacterales</taxon>
        <taxon>Paracoccaceae</taxon>
        <taxon>Paracoccus</taxon>
    </lineage>
</organism>
<dbReference type="RefSeq" id="WP_155041754.1">
    <property type="nucleotide sequence ID" value="NZ_JBHGCD010000023.1"/>
</dbReference>
<keyword evidence="3" id="KW-1185">Reference proteome</keyword>
<proteinExistence type="predicted"/>
<name>A0A844HWA5_9RHOB</name>
<dbReference type="PANTHER" id="PTHR34203">
    <property type="entry name" value="METHYLTRANSFERASE, FKBM FAMILY PROTEIN"/>
    <property type="match status" value="1"/>
</dbReference>
<gene>
    <name evidence="2" type="ORF">GL300_21600</name>
</gene>